<dbReference type="Proteomes" id="UP000594463">
    <property type="component" value="Chromosome"/>
</dbReference>
<feature type="transmembrane region" description="Helical" evidence="2">
    <location>
        <begin position="6"/>
        <end position="22"/>
    </location>
</feature>
<keyword evidence="2" id="KW-0812">Transmembrane</keyword>
<sequence length="154" mass="17159">MMYYTLLLVFLGILIAIIIYDIKYLRIPNKFVFLLFIIGSTNLLFNNINLIQYSIGLLFGFGLFFVLYLIFPKGIGFGDVKLAGAIGLFLGFKLTILAILLSFFSGAIVGLLLIALGKKTMKDPIPFGPFLALGAIASLFFGEYIIDWYMGLFI</sequence>
<dbReference type="Gene3D" id="1.20.120.1220">
    <property type="match status" value="1"/>
</dbReference>
<evidence type="ECO:0000313" key="5">
    <source>
        <dbReference type="Proteomes" id="UP000594463"/>
    </source>
</evidence>
<dbReference type="InterPro" id="IPR000045">
    <property type="entry name" value="Prepilin_IV_endopep_pep"/>
</dbReference>
<evidence type="ECO:0000256" key="2">
    <source>
        <dbReference type="SAM" id="Phobius"/>
    </source>
</evidence>
<feature type="domain" description="Prepilin type IV endopeptidase peptidase" evidence="3">
    <location>
        <begin position="8"/>
        <end position="111"/>
    </location>
</feature>
<reference evidence="4 5" key="1">
    <citation type="journal article" date="2021" name="Nat. Commun.">
        <title>Isolation of a member of the candidate phylum Atribacteria reveals a unique cell membrane structure.</title>
        <authorList>
            <person name="Taiki K."/>
            <person name="Nobu M.K."/>
            <person name="Kusada H."/>
            <person name="Meng X.-Y."/>
            <person name="Hosoki N."/>
            <person name="Uematsu K."/>
            <person name="Yoshioka H."/>
            <person name="Kamagata Y."/>
            <person name="Tamaki H."/>
        </authorList>
    </citation>
    <scope>NUCLEOTIDE SEQUENCE [LARGE SCALE GENOMIC DNA]</scope>
    <source>
        <strain evidence="4 5">RT761</strain>
    </source>
</reference>
<keyword evidence="2" id="KW-0472">Membrane</keyword>
<dbReference type="KEGG" id="alam:RT761_02563"/>
<evidence type="ECO:0000256" key="1">
    <source>
        <dbReference type="ARBA" id="ARBA00005801"/>
    </source>
</evidence>
<accession>A0A7T1ANU2</accession>
<dbReference type="AlphaFoldDB" id="A0A7T1ANU2"/>
<dbReference type="PANTHER" id="PTHR30487:SF0">
    <property type="entry name" value="PREPILIN LEADER PEPTIDASE_N-METHYLTRANSFERASE-RELATED"/>
    <property type="match status" value="1"/>
</dbReference>
<feature type="transmembrane region" description="Helical" evidence="2">
    <location>
        <begin position="127"/>
        <end position="146"/>
    </location>
</feature>
<dbReference type="EMBL" id="CP065383">
    <property type="protein sequence ID" value="QPM69333.1"/>
    <property type="molecule type" value="Genomic_DNA"/>
</dbReference>
<keyword evidence="5" id="KW-1185">Reference proteome</keyword>
<dbReference type="GO" id="GO:0005886">
    <property type="term" value="C:plasma membrane"/>
    <property type="evidence" value="ECO:0007669"/>
    <property type="project" value="TreeGrafter"/>
</dbReference>
<feature type="transmembrane region" description="Helical" evidence="2">
    <location>
        <begin position="82"/>
        <end position="115"/>
    </location>
</feature>
<dbReference type="PANTHER" id="PTHR30487">
    <property type="entry name" value="TYPE 4 PREPILIN-LIKE PROTEINS LEADER PEPTIDE-PROCESSING ENZYME"/>
    <property type="match status" value="1"/>
</dbReference>
<feature type="transmembrane region" description="Helical" evidence="2">
    <location>
        <begin position="51"/>
        <end position="70"/>
    </location>
</feature>
<proteinExistence type="inferred from homology"/>
<dbReference type="GO" id="GO:0004190">
    <property type="term" value="F:aspartic-type endopeptidase activity"/>
    <property type="evidence" value="ECO:0007669"/>
    <property type="project" value="InterPro"/>
</dbReference>
<organism evidence="4 5">
    <name type="scientific">Atribacter laminatus</name>
    <dbReference type="NCBI Taxonomy" id="2847778"/>
    <lineage>
        <taxon>Bacteria</taxon>
        <taxon>Pseudomonadati</taxon>
        <taxon>Atribacterota</taxon>
        <taxon>Atribacteria</taxon>
        <taxon>Atribacterales</taxon>
        <taxon>Atribacteraceae</taxon>
        <taxon>Atribacter</taxon>
    </lineage>
</organism>
<keyword evidence="2" id="KW-1133">Transmembrane helix</keyword>
<dbReference type="InterPro" id="IPR050882">
    <property type="entry name" value="Prepilin_peptidase/N-MTase"/>
</dbReference>
<comment type="similarity">
    <text evidence="1">Belongs to the peptidase A24 family.</text>
</comment>
<evidence type="ECO:0000313" key="4">
    <source>
        <dbReference type="EMBL" id="QPM69333.1"/>
    </source>
</evidence>
<gene>
    <name evidence="4" type="primary">comC</name>
    <name evidence="4" type="ORF">RT761_02563</name>
</gene>
<feature type="transmembrane region" description="Helical" evidence="2">
    <location>
        <begin position="29"/>
        <end position="45"/>
    </location>
</feature>
<evidence type="ECO:0000259" key="3">
    <source>
        <dbReference type="Pfam" id="PF01478"/>
    </source>
</evidence>
<dbReference type="Pfam" id="PF01478">
    <property type="entry name" value="Peptidase_A24"/>
    <property type="match status" value="1"/>
</dbReference>
<name>A0A7T1ANU2_ATRLM</name>
<protein>
    <submittedName>
        <fullName evidence="4">Type 4 prepilin-like proteins leader peptide-processing enzyme</fullName>
    </submittedName>
</protein>
<dbReference type="GO" id="GO:0006465">
    <property type="term" value="P:signal peptide processing"/>
    <property type="evidence" value="ECO:0007669"/>
    <property type="project" value="TreeGrafter"/>
</dbReference>